<dbReference type="EMBL" id="JAKLUA010000033">
    <property type="protein sequence ID" value="MCG2673095.1"/>
    <property type="molecule type" value="Genomic_DNA"/>
</dbReference>
<keyword evidence="1" id="KW-0175">Coiled coil</keyword>
<organism evidence="2 3">
    <name type="scientific">Bradyrhizobium zhengyangense</name>
    <dbReference type="NCBI Taxonomy" id="2911009"/>
    <lineage>
        <taxon>Bacteria</taxon>
        <taxon>Pseudomonadati</taxon>
        <taxon>Pseudomonadota</taxon>
        <taxon>Alphaproteobacteria</taxon>
        <taxon>Hyphomicrobiales</taxon>
        <taxon>Nitrobacteraceae</taxon>
        <taxon>Bradyrhizobium</taxon>
    </lineage>
</organism>
<sequence>MIKKKRPIQQSATIRAECRASVENAMRELEALEKVLKENRKQMRALWLTRDALLAECRRPAANRSDAAAQPLQTDGPPA</sequence>
<proteinExistence type="predicted"/>
<accession>A0ABS9M1F3</accession>
<evidence type="ECO:0000256" key="1">
    <source>
        <dbReference type="SAM" id="Coils"/>
    </source>
</evidence>
<dbReference type="RefSeq" id="WP_237874180.1">
    <property type="nucleotide sequence ID" value="NZ_JAKLUA010000033.1"/>
</dbReference>
<gene>
    <name evidence="2" type="ORF">L6637_39970</name>
</gene>
<comment type="caution">
    <text evidence="2">The sequence shown here is derived from an EMBL/GenBank/DDBJ whole genome shotgun (WGS) entry which is preliminary data.</text>
</comment>
<dbReference type="Proteomes" id="UP001139012">
    <property type="component" value="Unassembled WGS sequence"/>
</dbReference>
<evidence type="ECO:0000313" key="3">
    <source>
        <dbReference type="Proteomes" id="UP001139012"/>
    </source>
</evidence>
<feature type="coiled-coil region" evidence="1">
    <location>
        <begin position="15"/>
        <end position="46"/>
    </location>
</feature>
<reference evidence="2" key="1">
    <citation type="submission" date="2022-01" db="EMBL/GenBank/DDBJ databases">
        <title>Genome sequnece data of strain Bradyrhizobium sp. nov.</title>
        <authorList>
            <person name="Zhang J."/>
        </authorList>
    </citation>
    <scope>NUCLEOTIDE SEQUENCE</scope>
    <source>
        <strain evidence="2">WYCCWR 12774</strain>
    </source>
</reference>
<name>A0ABS9M1F3_9BRAD</name>
<protein>
    <submittedName>
        <fullName evidence="2">Uncharacterized protein</fullName>
    </submittedName>
</protein>
<keyword evidence="3" id="KW-1185">Reference proteome</keyword>
<evidence type="ECO:0000313" key="2">
    <source>
        <dbReference type="EMBL" id="MCG2673095.1"/>
    </source>
</evidence>